<keyword evidence="4" id="KW-1003">Cell membrane</keyword>
<sequence length="101" mass="10529">MSAADFLDYSLQAGMALALIALVLGFIRLWRGPVLADRLVALEMMTNVAIGFCGLFALQTGVAAWLDIALALALVSFVSTVAFARYAGAQAVKSGGKPGHD</sequence>
<evidence type="ECO:0000313" key="10">
    <source>
        <dbReference type="Proteomes" id="UP001198571"/>
    </source>
</evidence>
<keyword evidence="5 8" id="KW-0812">Transmembrane</keyword>
<protein>
    <submittedName>
        <fullName evidence="9">PH regulation protein F</fullName>
    </submittedName>
</protein>
<gene>
    <name evidence="9" type="ORF">H0485_03465</name>
</gene>
<organism evidence="9 10">
    <name type="scientific">Pseudogemmobacter faecipullorum</name>
    <dbReference type="NCBI Taxonomy" id="2755041"/>
    <lineage>
        <taxon>Bacteria</taxon>
        <taxon>Pseudomonadati</taxon>
        <taxon>Pseudomonadota</taxon>
        <taxon>Alphaproteobacteria</taxon>
        <taxon>Rhodobacterales</taxon>
        <taxon>Paracoccaceae</taxon>
        <taxon>Pseudogemmobacter</taxon>
    </lineage>
</organism>
<dbReference type="InterPro" id="IPR007208">
    <property type="entry name" value="MrpF/PhaF-like"/>
</dbReference>
<comment type="caution">
    <text evidence="9">The sequence shown here is derived from an EMBL/GenBank/DDBJ whole genome shotgun (WGS) entry which is preliminary data.</text>
</comment>
<evidence type="ECO:0000256" key="4">
    <source>
        <dbReference type="ARBA" id="ARBA00022475"/>
    </source>
</evidence>
<keyword evidence="10" id="KW-1185">Reference proteome</keyword>
<keyword evidence="3" id="KW-0813">Transport</keyword>
<comment type="subcellular location">
    <subcellularLocation>
        <location evidence="1">Cell membrane</location>
        <topology evidence="1">Multi-pass membrane protein</topology>
    </subcellularLocation>
</comment>
<proteinExistence type="inferred from homology"/>
<dbReference type="EMBL" id="JACDXX010000002">
    <property type="protein sequence ID" value="MCB5409072.1"/>
    <property type="molecule type" value="Genomic_DNA"/>
</dbReference>
<feature type="transmembrane region" description="Helical" evidence="8">
    <location>
        <begin position="6"/>
        <end position="27"/>
    </location>
</feature>
<dbReference type="RefSeq" id="WP_226933966.1">
    <property type="nucleotide sequence ID" value="NZ_JACDXX010000002.1"/>
</dbReference>
<dbReference type="PANTHER" id="PTHR34702:SF1">
    <property type="entry name" value="NA(+)_H(+) ANTIPORTER SUBUNIT F"/>
    <property type="match status" value="1"/>
</dbReference>
<feature type="transmembrane region" description="Helical" evidence="8">
    <location>
        <begin position="64"/>
        <end position="84"/>
    </location>
</feature>
<evidence type="ECO:0000313" key="9">
    <source>
        <dbReference type="EMBL" id="MCB5409072.1"/>
    </source>
</evidence>
<evidence type="ECO:0000256" key="7">
    <source>
        <dbReference type="ARBA" id="ARBA00023136"/>
    </source>
</evidence>
<accession>A0ABS8CI37</accession>
<keyword evidence="7 8" id="KW-0472">Membrane</keyword>
<evidence type="ECO:0000256" key="8">
    <source>
        <dbReference type="SAM" id="Phobius"/>
    </source>
</evidence>
<dbReference type="Pfam" id="PF04066">
    <property type="entry name" value="MrpF_PhaF"/>
    <property type="match status" value="1"/>
</dbReference>
<keyword evidence="6 8" id="KW-1133">Transmembrane helix</keyword>
<comment type="similarity">
    <text evidence="2">Belongs to the CPA3 antiporters (TC 2.A.63) subunit F family.</text>
</comment>
<reference evidence="9 10" key="1">
    <citation type="submission" date="2020-07" db="EMBL/GenBank/DDBJ databases">
        <title>Pseudogemmobacter sp. nov., isolated from poultry manure in Taiwan.</title>
        <authorList>
            <person name="Lin S.-Y."/>
            <person name="Tang Y.-S."/>
            <person name="Young C.-C."/>
        </authorList>
    </citation>
    <scope>NUCLEOTIDE SEQUENCE [LARGE SCALE GENOMIC DNA]</scope>
    <source>
        <strain evidence="9 10">CC-YST710</strain>
    </source>
</reference>
<evidence type="ECO:0000256" key="2">
    <source>
        <dbReference type="ARBA" id="ARBA00009212"/>
    </source>
</evidence>
<name>A0ABS8CI37_9RHOB</name>
<evidence type="ECO:0000256" key="6">
    <source>
        <dbReference type="ARBA" id="ARBA00022989"/>
    </source>
</evidence>
<evidence type="ECO:0000256" key="5">
    <source>
        <dbReference type="ARBA" id="ARBA00022692"/>
    </source>
</evidence>
<feature type="transmembrane region" description="Helical" evidence="8">
    <location>
        <begin position="39"/>
        <end position="58"/>
    </location>
</feature>
<dbReference type="Proteomes" id="UP001198571">
    <property type="component" value="Unassembled WGS sequence"/>
</dbReference>
<dbReference type="PANTHER" id="PTHR34702">
    <property type="entry name" value="NA(+)/H(+) ANTIPORTER SUBUNIT F1"/>
    <property type="match status" value="1"/>
</dbReference>
<evidence type="ECO:0000256" key="1">
    <source>
        <dbReference type="ARBA" id="ARBA00004651"/>
    </source>
</evidence>
<evidence type="ECO:0000256" key="3">
    <source>
        <dbReference type="ARBA" id="ARBA00022448"/>
    </source>
</evidence>